<gene>
    <name evidence="2" type="ORF">DSM112329_02683</name>
</gene>
<dbReference type="CDD" id="cd06974">
    <property type="entry name" value="TerD_like"/>
    <property type="match status" value="1"/>
</dbReference>
<dbReference type="KEGG" id="parq:DSM112329_02683"/>
<evidence type="ECO:0000313" key="2">
    <source>
        <dbReference type="EMBL" id="XAY05823.1"/>
    </source>
</evidence>
<dbReference type="RefSeq" id="WP_354702326.1">
    <property type="nucleotide sequence ID" value="NZ_CP114014.1"/>
</dbReference>
<dbReference type="InterPro" id="IPR003325">
    <property type="entry name" value="TerD"/>
</dbReference>
<sequence>MSIDYSKRPSKSAGGGGGGATPPPSGPISLTKRGEQVSLTKGGGGSGPVRINLNWDQQAGKKPAGKGFMNKLQAAAGGGGGIDLDLGCLFELTDGRKGVVQALGNAFGSLDGAPWILLDKDDRSGTATDGENLFISDAHSAQIARVAVFAFIYQGVKKWSEAAAVVTIHPPGGAPIKIELDGAQDGQGMCSICTVEGGNSGYVVQREVQYVGGHRDLDNLYGWGMNWTRGSK</sequence>
<protein>
    <recommendedName>
        <fullName evidence="3">Tellurium resistance protein TerA</fullName>
    </recommendedName>
</protein>
<evidence type="ECO:0008006" key="3">
    <source>
        <dbReference type="Google" id="ProtNLM"/>
    </source>
</evidence>
<evidence type="ECO:0000256" key="1">
    <source>
        <dbReference type="SAM" id="MobiDB-lite"/>
    </source>
</evidence>
<organism evidence="2">
    <name type="scientific">Paraconexibacter sp. AEG42_29</name>
    <dbReference type="NCBI Taxonomy" id="2997339"/>
    <lineage>
        <taxon>Bacteria</taxon>
        <taxon>Bacillati</taxon>
        <taxon>Actinomycetota</taxon>
        <taxon>Thermoleophilia</taxon>
        <taxon>Solirubrobacterales</taxon>
        <taxon>Paraconexibacteraceae</taxon>
        <taxon>Paraconexibacter</taxon>
    </lineage>
</organism>
<dbReference type="Gene3D" id="2.60.60.30">
    <property type="entry name" value="sav2460 like domains"/>
    <property type="match status" value="1"/>
</dbReference>
<proteinExistence type="predicted"/>
<accession>A0AAU7AVW4</accession>
<dbReference type="AlphaFoldDB" id="A0AAU7AVW4"/>
<name>A0AAU7AVW4_9ACTN</name>
<reference evidence="2" key="1">
    <citation type="submission" date="2022-12" db="EMBL/GenBank/DDBJ databases">
        <title>Paraconexibacter alkalitolerans sp. nov. and Baekduia alba sp. nov., isolated from soil and emended description of the genera Paraconexibacter (Chun et al., 2020) and Baekduia (An et al., 2020).</title>
        <authorList>
            <person name="Vieira S."/>
            <person name="Huber K.J."/>
            <person name="Geppert A."/>
            <person name="Wolf J."/>
            <person name="Neumann-Schaal M."/>
            <person name="Muesken M."/>
            <person name="Overmann J."/>
        </authorList>
    </citation>
    <scope>NUCLEOTIDE SEQUENCE</scope>
    <source>
        <strain evidence="2">AEG42_29</strain>
    </source>
</reference>
<feature type="region of interest" description="Disordered" evidence="1">
    <location>
        <begin position="1"/>
        <end position="50"/>
    </location>
</feature>
<dbReference type="EMBL" id="CP114014">
    <property type="protein sequence ID" value="XAY05823.1"/>
    <property type="molecule type" value="Genomic_DNA"/>
</dbReference>